<feature type="transmembrane region" description="Helical" evidence="1">
    <location>
        <begin position="79"/>
        <end position="101"/>
    </location>
</feature>
<dbReference type="RefSeq" id="WP_036872808.1">
    <property type="nucleotide sequence ID" value="NZ_JRFA01000004.1"/>
</dbReference>
<name>A0A0A2E9Q2_9PORP</name>
<dbReference type="EMBL" id="JRFA01000004">
    <property type="protein sequence ID" value="KGN75633.1"/>
    <property type="molecule type" value="Genomic_DNA"/>
</dbReference>
<keyword evidence="1" id="KW-0472">Membrane</keyword>
<evidence type="ECO:0008006" key="4">
    <source>
        <dbReference type="Google" id="ProtNLM"/>
    </source>
</evidence>
<gene>
    <name evidence="2" type="ORF">HQ47_01455</name>
</gene>
<organism evidence="2 3">
    <name type="scientific">Porphyromonas macacae</name>
    <dbReference type="NCBI Taxonomy" id="28115"/>
    <lineage>
        <taxon>Bacteria</taxon>
        <taxon>Pseudomonadati</taxon>
        <taxon>Bacteroidota</taxon>
        <taxon>Bacteroidia</taxon>
        <taxon>Bacteroidales</taxon>
        <taxon>Porphyromonadaceae</taxon>
        <taxon>Porphyromonas</taxon>
    </lineage>
</organism>
<protein>
    <recommendedName>
        <fullName evidence="4">DUF4280 domain-containing protein</fullName>
    </recommendedName>
</protein>
<reference evidence="2 3" key="1">
    <citation type="submission" date="2014-09" db="EMBL/GenBank/DDBJ databases">
        <title>Draft Genome Sequence of Porphyromonas macacae COT-192_OH2859.</title>
        <authorList>
            <person name="Wallis C."/>
            <person name="Deusch O."/>
            <person name="O'Flynn C."/>
            <person name="Davis I."/>
            <person name="Horsfall A."/>
            <person name="Kirkwood N."/>
            <person name="Harris S."/>
            <person name="Eisen J.A."/>
            <person name="Coil D.A."/>
            <person name="Darling A.E."/>
            <person name="Jospin G."/>
            <person name="Alexiev A."/>
        </authorList>
    </citation>
    <scope>NUCLEOTIDE SEQUENCE [LARGE SCALE GENOMIC DNA]</scope>
    <source>
        <strain evidence="3">COT-192 OH2859</strain>
    </source>
</reference>
<accession>A0A0A2E9Q2</accession>
<dbReference type="STRING" id="28115.HQ47_01455"/>
<dbReference type="Pfam" id="PF14107">
    <property type="entry name" value="DUF4280"/>
    <property type="match status" value="1"/>
</dbReference>
<keyword evidence="3" id="KW-1185">Reference proteome</keyword>
<evidence type="ECO:0000256" key="1">
    <source>
        <dbReference type="SAM" id="Phobius"/>
    </source>
</evidence>
<keyword evidence="1" id="KW-1133">Transmembrane helix</keyword>
<evidence type="ECO:0000313" key="3">
    <source>
        <dbReference type="Proteomes" id="UP000030103"/>
    </source>
</evidence>
<proteinExistence type="predicted"/>
<dbReference type="Proteomes" id="UP000030103">
    <property type="component" value="Unassembled WGS sequence"/>
</dbReference>
<dbReference type="InterPro" id="IPR025460">
    <property type="entry name" value="DUF4280"/>
</dbReference>
<sequence length="405" mass="44271">MSKSYIPQYTYIVCTYQLNSGPQKLIATRSKTSVFHKGEPLLTKQDKNTAAPFTCKSPAQSALSFFGLWAGLFLASNPIGWAVIGVGALILAAGIAVAIAASHPCTSCLSSGNWMNYKSDVKFNGYPAITQASMLICSKGGCLQPIISYDVATQTAQAIATNNLIESGIVTVGAVASGYLMGKGGGIVKKLGEVFSKKGILFTVAGVGATYAMTSFEKSCLRRDKKLANNEIYERMNKAEAKDWSEVETYLEETEDIAKDNFLDPADIRDANIMGTINAYNALREVGGDLSKYRGLENMNRQQLRIDPTARALLEDLNSGKYPDIVANARYYNRNRLNPTTRNEAITQLKNEVSKNKMSTIEKAGGFILFFLPLAETFFSEHARKDLARYAIQDINNSITVKTMD</sequence>
<comment type="caution">
    <text evidence="2">The sequence shown here is derived from an EMBL/GenBank/DDBJ whole genome shotgun (WGS) entry which is preliminary data.</text>
</comment>
<evidence type="ECO:0000313" key="2">
    <source>
        <dbReference type="EMBL" id="KGN75633.1"/>
    </source>
</evidence>
<dbReference type="OrthoDB" id="742917at2"/>
<keyword evidence="1" id="KW-0812">Transmembrane</keyword>
<dbReference type="AlphaFoldDB" id="A0A0A2E9Q2"/>